<sequence length="228" mass="24658">METPQTAGRSLTDYPRPSVAVDVAVLTVHDGVLKVVVVPSPRGDALPGTFLHPGERLADAADRALRTKAGLGGLEFHQIGMFDAPDRDERGWVLSMAHGATIAVEALTSSIGLVDIEHGSATRPLAFDHGEMVTLSVNDLRRRYASRIDPGRLLGDTFTLLELRRLYEIVFDTEIPKDTFRRHVTSALEGTGTTSIAGGGRPAELYRRRAAAVLPESASVLFRHQVGN</sequence>
<dbReference type="InterPro" id="IPR054105">
    <property type="entry name" value="WHD_NrtR"/>
</dbReference>
<dbReference type="InterPro" id="IPR036388">
    <property type="entry name" value="WH-like_DNA-bd_sf"/>
</dbReference>
<dbReference type="Gene3D" id="1.10.10.10">
    <property type="entry name" value="Winged helix-like DNA-binding domain superfamily/Winged helix DNA-binding domain"/>
    <property type="match status" value="1"/>
</dbReference>
<dbReference type="SUPFAM" id="SSF46785">
    <property type="entry name" value="Winged helix' DNA-binding domain"/>
    <property type="match status" value="1"/>
</dbReference>
<gene>
    <name evidence="2" type="ORF">A3K89_22830</name>
</gene>
<dbReference type="Proteomes" id="UP000077519">
    <property type="component" value="Unassembled WGS sequence"/>
</dbReference>
<keyword evidence="3" id="KW-1185">Reference proteome</keyword>
<dbReference type="RefSeq" id="WP_068427134.1">
    <property type="nucleotide sequence ID" value="NZ_LVHI01000017.1"/>
</dbReference>
<evidence type="ECO:0000313" key="2">
    <source>
        <dbReference type="EMBL" id="OAK53607.1"/>
    </source>
</evidence>
<evidence type="ECO:0000259" key="1">
    <source>
        <dbReference type="Pfam" id="PF21906"/>
    </source>
</evidence>
<dbReference type="AlphaFoldDB" id="A0A177YDK3"/>
<dbReference type="Gene3D" id="3.90.79.10">
    <property type="entry name" value="Nucleoside Triphosphate Pyrophosphohydrolase"/>
    <property type="match status" value="1"/>
</dbReference>
<dbReference type="SUPFAM" id="SSF55811">
    <property type="entry name" value="Nudix"/>
    <property type="match status" value="1"/>
</dbReference>
<accession>A0A177YDK3</accession>
<dbReference type="EMBL" id="LVHI01000017">
    <property type="protein sequence ID" value="OAK53607.1"/>
    <property type="molecule type" value="Genomic_DNA"/>
</dbReference>
<keyword evidence="2" id="KW-0378">Hydrolase</keyword>
<comment type="caution">
    <text evidence="2">The sequence shown here is derived from an EMBL/GenBank/DDBJ whole genome shotgun (WGS) entry which is preliminary data.</text>
</comment>
<dbReference type="InterPro" id="IPR036390">
    <property type="entry name" value="WH_DNA-bd_sf"/>
</dbReference>
<dbReference type="GO" id="GO:0016787">
    <property type="term" value="F:hydrolase activity"/>
    <property type="evidence" value="ECO:0007669"/>
    <property type="project" value="UniProtKB-KW"/>
</dbReference>
<protein>
    <submittedName>
        <fullName evidence="2">Hydrolase</fullName>
    </submittedName>
</protein>
<dbReference type="Pfam" id="PF21906">
    <property type="entry name" value="WHD_NrtR"/>
    <property type="match status" value="1"/>
</dbReference>
<name>A0A177YDK3_9NOCA</name>
<organism evidence="2 3">
    <name type="scientific">Rhodococcoides kyotonense</name>
    <dbReference type="NCBI Taxonomy" id="398843"/>
    <lineage>
        <taxon>Bacteria</taxon>
        <taxon>Bacillati</taxon>
        <taxon>Actinomycetota</taxon>
        <taxon>Actinomycetes</taxon>
        <taxon>Mycobacteriales</taxon>
        <taxon>Nocardiaceae</taxon>
        <taxon>Rhodococcoides</taxon>
    </lineage>
</organism>
<reference evidence="2 3" key="1">
    <citation type="submission" date="2016-03" db="EMBL/GenBank/DDBJ databases">
        <title>Genome sequence of Rhodococcus kyotonensis KB10.</title>
        <authorList>
            <person name="Jeong H."/>
            <person name="Hong C.E."/>
            <person name="Jo S.H."/>
            <person name="Park J.M."/>
        </authorList>
    </citation>
    <scope>NUCLEOTIDE SEQUENCE [LARGE SCALE GENOMIC DNA]</scope>
    <source>
        <strain evidence="2 3">KB10</strain>
    </source>
</reference>
<dbReference type="CDD" id="cd18873">
    <property type="entry name" value="NUDIX_NadM_like"/>
    <property type="match status" value="1"/>
</dbReference>
<dbReference type="InterPro" id="IPR015797">
    <property type="entry name" value="NUDIX_hydrolase-like_dom_sf"/>
</dbReference>
<proteinExistence type="predicted"/>
<feature type="domain" description="NrtR DNA-binding winged helix" evidence="1">
    <location>
        <begin position="152"/>
        <end position="207"/>
    </location>
</feature>
<evidence type="ECO:0000313" key="3">
    <source>
        <dbReference type="Proteomes" id="UP000077519"/>
    </source>
</evidence>